<proteinExistence type="predicted"/>
<evidence type="ECO:0000256" key="2">
    <source>
        <dbReference type="PIRSR" id="PIRSR620023-2"/>
    </source>
</evidence>
<evidence type="ECO:0000313" key="3">
    <source>
        <dbReference type="EMBL" id="OUJ72698.1"/>
    </source>
</evidence>
<organism evidence="3 4">
    <name type="scientific">Hymenobacter crusticola</name>
    <dbReference type="NCBI Taxonomy" id="1770526"/>
    <lineage>
        <taxon>Bacteria</taxon>
        <taxon>Pseudomonadati</taxon>
        <taxon>Bacteroidota</taxon>
        <taxon>Cytophagia</taxon>
        <taxon>Cytophagales</taxon>
        <taxon>Hymenobacteraceae</taxon>
        <taxon>Hymenobacter</taxon>
    </lineage>
</organism>
<dbReference type="GO" id="GO:0016787">
    <property type="term" value="F:hydrolase activity"/>
    <property type="evidence" value="ECO:0007669"/>
    <property type="project" value="UniProtKB-KW"/>
</dbReference>
<dbReference type="Proteomes" id="UP000194873">
    <property type="component" value="Unassembled WGS sequence"/>
</dbReference>
<dbReference type="RefSeq" id="WP_086595386.1">
    <property type="nucleotide sequence ID" value="NZ_MTSE01000009.1"/>
</dbReference>
<dbReference type="Gene3D" id="3.40.50.2000">
    <property type="entry name" value="Glycogen Phosphorylase B"/>
    <property type="match status" value="1"/>
</dbReference>
<dbReference type="Gene3D" id="3.40.50.11190">
    <property type="match status" value="1"/>
</dbReference>
<evidence type="ECO:0000256" key="1">
    <source>
        <dbReference type="PIRSR" id="PIRSR620023-1"/>
    </source>
</evidence>
<dbReference type="NCBIfam" id="TIGR03590">
    <property type="entry name" value="PseG"/>
    <property type="match status" value="1"/>
</dbReference>
<keyword evidence="4" id="KW-1185">Reference proteome</keyword>
<evidence type="ECO:0000313" key="4">
    <source>
        <dbReference type="Proteomes" id="UP000194873"/>
    </source>
</evidence>
<reference evidence="3 4" key="1">
    <citation type="submission" date="2017-01" db="EMBL/GenBank/DDBJ databases">
        <title>A new Hymenobacter.</title>
        <authorList>
            <person name="Liang Y."/>
            <person name="Feng F."/>
        </authorList>
    </citation>
    <scope>NUCLEOTIDE SEQUENCE [LARGE SCALE GENOMIC DNA]</scope>
    <source>
        <strain evidence="3">MIMBbqt21</strain>
    </source>
</reference>
<feature type="binding site" evidence="2">
    <location>
        <position position="151"/>
    </location>
    <ligand>
        <name>substrate</name>
    </ligand>
</feature>
<dbReference type="InterPro" id="IPR020023">
    <property type="entry name" value="PseG"/>
</dbReference>
<comment type="caution">
    <text evidence="3">The sequence shown here is derived from an EMBL/GenBank/DDBJ whole genome shotgun (WGS) entry which is preliminary data.</text>
</comment>
<keyword evidence="3" id="KW-0378">Hydrolase</keyword>
<name>A0A243WAV3_9BACT</name>
<dbReference type="OrthoDB" id="6290225at2"/>
<sequence>MRLIFRADGNAQIGLGHVVRSLALADIVRTIGECLFAIQEPSVAIRQLLAMAQVQLLELPATLDLATEAAQLAVGTVQATDLVVLDGYSFDAAYRQQLRTTGCRLVVIDDLRFGYFDADLLINHSPGVTRHMYHTAPHTRFCLGPAFSLLRKPFLAHAQLPEPTTCIDSILLCFGGADPVGLTPLCLSGLVTLPSIQQIGIITGSAFQHSVALKQTLVAHPDKTISTYQNLDAYQMVLLFKQYQAVVCPASTILIESLFLGKACLTGSYIENQQALADYVHVHQQAYSIGDFTTLSAAALHQALVQGLAFLQNTQRQPYVVRPSPEQLHAEFQHLAQA</sequence>
<feature type="active site" description="Proton acceptor" evidence="1">
    <location>
        <position position="17"/>
    </location>
</feature>
<protein>
    <submittedName>
        <fullName evidence="3">UDP-2,4-diacetamido-2,4, 6-trideoxy-beta-L-altropyranose hydrolase</fullName>
    </submittedName>
</protein>
<dbReference type="AlphaFoldDB" id="A0A243WAV3"/>
<dbReference type="EMBL" id="MTSE01000009">
    <property type="protein sequence ID" value="OUJ72698.1"/>
    <property type="molecule type" value="Genomic_DNA"/>
</dbReference>
<accession>A0A243WAV3</accession>
<gene>
    <name evidence="3" type="ORF">BXP70_17490</name>
</gene>
<feature type="binding site" evidence="2">
    <location>
        <position position="256"/>
    </location>
    <ligand>
        <name>substrate</name>
    </ligand>
</feature>